<dbReference type="Gene3D" id="3.60.10.10">
    <property type="entry name" value="Endonuclease/exonuclease/phosphatase"/>
    <property type="match status" value="1"/>
</dbReference>
<proteinExistence type="predicted"/>
<dbReference type="InterPro" id="IPR036691">
    <property type="entry name" value="Endo/exonu/phosph_ase_sf"/>
</dbReference>
<dbReference type="GO" id="GO:0004519">
    <property type="term" value="F:endonuclease activity"/>
    <property type="evidence" value="ECO:0007669"/>
    <property type="project" value="UniProtKB-KW"/>
</dbReference>
<keyword evidence="3" id="KW-1185">Reference proteome</keyword>
<dbReference type="SUPFAM" id="SSF56219">
    <property type="entry name" value="DNase I-like"/>
    <property type="match status" value="1"/>
</dbReference>
<keyword evidence="2" id="KW-0378">Hydrolase</keyword>
<feature type="domain" description="Endonuclease/exonuclease/phosphatase" evidence="1">
    <location>
        <begin position="16"/>
        <end position="322"/>
    </location>
</feature>
<evidence type="ECO:0000313" key="2">
    <source>
        <dbReference type="EMBL" id="RRQ49926.1"/>
    </source>
</evidence>
<evidence type="ECO:0000313" key="3">
    <source>
        <dbReference type="Proteomes" id="UP000286990"/>
    </source>
</evidence>
<organism evidence="2 3">
    <name type="scientific">Maribacter algicola</name>
    <dbReference type="NCBI Taxonomy" id="2498892"/>
    <lineage>
        <taxon>Bacteria</taxon>
        <taxon>Pseudomonadati</taxon>
        <taxon>Bacteroidota</taxon>
        <taxon>Flavobacteriia</taxon>
        <taxon>Flavobacteriales</taxon>
        <taxon>Flavobacteriaceae</taxon>
        <taxon>Maribacter</taxon>
    </lineage>
</organism>
<keyword evidence="2" id="KW-0255">Endonuclease</keyword>
<evidence type="ECO:0000259" key="1">
    <source>
        <dbReference type="Pfam" id="PF19580"/>
    </source>
</evidence>
<name>A0A426RLN7_9FLAO</name>
<dbReference type="OrthoDB" id="9802724at2"/>
<sequence>MRFPFFKRKISKQLFTIAFYNLENLFDPKNNVRTLDEDFTPDGFKKWTPKKYRKKLSGLAKTIFKIGQSANPYPPVIVGVAEVENQSVLRDLIETEPLEDVDYDFVHYESPDERGIDTGLIYNRKYFKVIMSEAIPLMVCNPDGVRDTTRDILYVCGHLNGEKIHLFVNHWPSRRDGAESTEYKRMAAAEVVKGKIATIERDEPNPKCIVMGDFNDDPSSKSVQTLLQDTGLHNPMESLHIPKSRGSASYKKTWSLFDQILLSHRFYKYEKGSHSFDTANIFDQDFLKEIKGKYKGNPFRTFVGKKYLGGYSDHFPVYIVLKLNK</sequence>
<protein>
    <submittedName>
        <fullName evidence="2">Endonuclease</fullName>
    </submittedName>
</protein>
<gene>
    <name evidence="2" type="ORF">DZC72_04905</name>
</gene>
<keyword evidence="2" id="KW-0540">Nuclease</keyword>
<dbReference type="AlphaFoldDB" id="A0A426RLN7"/>
<dbReference type="PANTHER" id="PTHR42834:SF1">
    <property type="entry name" value="ENDONUCLEASE_EXONUCLEASE_PHOSPHATASE FAMILY PROTEIN (AFU_ORTHOLOGUE AFUA_3G09210)"/>
    <property type="match status" value="1"/>
</dbReference>
<dbReference type="RefSeq" id="WP_125221742.1">
    <property type="nucleotide sequence ID" value="NZ_QUSX01000001.1"/>
</dbReference>
<dbReference type="Pfam" id="PF19580">
    <property type="entry name" value="Exo_endo_phos_3"/>
    <property type="match status" value="1"/>
</dbReference>
<dbReference type="Proteomes" id="UP000286990">
    <property type="component" value="Unassembled WGS sequence"/>
</dbReference>
<dbReference type="PANTHER" id="PTHR42834">
    <property type="entry name" value="ENDONUCLEASE/EXONUCLEASE/PHOSPHATASE FAMILY PROTEIN (AFU_ORTHOLOGUE AFUA_3G09210)"/>
    <property type="match status" value="1"/>
</dbReference>
<dbReference type="EMBL" id="QUSX01000001">
    <property type="protein sequence ID" value="RRQ49926.1"/>
    <property type="molecule type" value="Genomic_DNA"/>
</dbReference>
<reference evidence="3" key="1">
    <citation type="submission" date="2018-12" db="EMBL/GenBank/DDBJ databases">
        <title>Maribacter lutimaris sp. nov., isolated from marine sediment.</title>
        <authorList>
            <person name="Kim K.K."/>
        </authorList>
    </citation>
    <scope>NUCLEOTIDE SEQUENCE [LARGE SCALE GENOMIC DNA]</scope>
    <source>
        <strain evidence="3">PoM-212</strain>
    </source>
</reference>
<comment type="caution">
    <text evidence="2">The sequence shown here is derived from an EMBL/GenBank/DDBJ whole genome shotgun (WGS) entry which is preliminary data.</text>
</comment>
<dbReference type="InterPro" id="IPR005135">
    <property type="entry name" value="Endo/exonuclease/phosphatase"/>
</dbReference>
<accession>A0A426RLN7</accession>